<keyword evidence="24" id="KW-1185">Reference proteome</keyword>
<dbReference type="InterPro" id="IPR051824">
    <property type="entry name" value="LRR_Rcpt-Like_S/T_Kinase"/>
</dbReference>
<dbReference type="PROSITE" id="PS50011">
    <property type="entry name" value="PROTEIN_KINASE_DOM"/>
    <property type="match status" value="2"/>
</dbReference>
<keyword evidence="10 19" id="KW-0547">Nucleotide-binding</keyword>
<evidence type="ECO:0000256" key="13">
    <source>
        <dbReference type="ARBA" id="ARBA00022989"/>
    </source>
</evidence>
<dbReference type="InterPro" id="IPR008271">
    <property type="entry name" value="Ser/Thr_kinase_AS"/>
</dbReference>
<dbReference type="GeneID" id="113726226"/>
<keyword evidence="7 21" id="KW-0812">Transmembrane</keyword>
<dbReference type="Pfam" id="PF07714">
    <property type="entry name" value="PK_Tyr_Ser-Thr"/>
    <property type="match status" value="1"/>
</dbReference>
<accession>A0A6P6VRF9</accession>
<dbReference type="InterPro" id="IPR032675">
    <property type="entry name" value="LRR_dom_sf"/>
</dbReference>
<keyword evidence="3" id="KW-0723">Serine/threonine-protein kinase</keyword>
<evidence type="ECO:0000256" key="4">
    <source>
        <dbReference type="ARBA" id="ARBA00022553"/>
    </source>
</evidence>
<feature type="region of interest" description="Disordered" evidence="20">
    <location>
        <begin position="982"/>
        <end position="1004"/>
    </location>
</feature>
<dbReference type="Gene3D" id="3.30.200.20">
    <property type="entry name" value="Phosphorylase Kinase, domain 1"/>
    <property type="match status" value="2"/>
</dbReference>
<keyword evidence="15" id="KW-0675">Receptor</keyword>
<evidence type="ECO:0000256" key="12">
    <source>
        <dbReference type="ARBA" id="ARBA00022840"/>
    </source>
</evidence>
<feature type="binding site" evidence="19">
    <location>
        <position position="1722"/>
    </location>
    <ligand>
        <name>ATP</name>
        <dbReference type="ChEBI" id="CHEBI:30616"/>
    </ligand>
</feature>
<feature type="compositionally biased region" description="Polar residues" evidence="20">
    <location>
        <begin position="985"/>
        <end position="1004"/>
    </location>
</feature>
<evidence type="ECO:0000256" key="15">
    <source>
        <dbReference type="ARBA" id="ARBA00023170"/>
    </source>
</evidence>
<dbReference type="GO" id="GO:0005524">
    <property type="term" value="F:ATP binding"/>
    <property type="evidence" value="ECO:0007669"/>
    <property type="project" value="UniProtKB-KW"/>
</dbReference>
<feature type="chain" id="PRO_5047083503" description="non-specific serine/threonine protein kinase" evidence="22">
    <location>
        <begin position="28"/>
        <end position="2025"/>
    </location>
</feature>
<feature type="signal peptide" evidence="22">
    <location>
        <begin position="1"/>
        <end position="27"/>
    </location>
</feature>
<dbReference type="SUPFAM" id="SSF56112">
    <property type="entry name" value="Protein kinase-like (PK-like)"/>
    <property type="match status" value="2"/>
</dbReference>
<evidence type="ECO:0000256" key="7">
    <source>
        <dbReference type="ARBA" id="ARBA00022692"/>
    </source>
</evidence>
<evidence type="ECO:0000256" key="9">
    <source>
        <dbReference type="ARBA" id="ARBA00022737"/>
    </source>
</evidence>
<evidence type="ECO:0000256" key="22">
    <source>
        <dbReference type="SAM" id="SignalP"/>
    </source>
</evidence>
<reference evidence="24" key="1">
    <citation type="journal article" date="2025" name="Foods">
        <title>Unveiling the Microbial Signatures of Arabica Coffee Cherries: Insights into Ripeness Specific Diversity, Functional Traits, and Implications for Quality and Safety.</title>
        <authorList>
            <consortium name="RefSeq"/>
            <person name="Tenea G.N."/>
            <person name="Cifuentes V."/>
            <person name="Reyes P."/>
            <person name="Cevallos-Vallejos M."/>
        </authorList>
    </citation>
    <scope>NUCLEOTIDE SEQUENCE [LARGE SCALE GENOMIC DNA]</scope>
</reference>
<evidence type="ECO:0000313" key="25">
    <source>
        <dbReference type="RefSeq" id="XP_027105623.2"/>
    </source>
</evidence>
<dbReference type="InterPro" id="IPR001611">
    <property type="entry name" value="Leu-rich_rpt"/>
</dbReference>
<evidence type="ECO:0000256" key="3">
    <source>
        <dbReference type="ARBA" id="ARBA00022527"/>
    </source>
</evidence>
<evidence type="ECO:0000256" key="19">
    <source>
        <dbReference type="PROSITE-ProRule" id="PRU10141"/>
    </source>
</evidence>
<feature type="transmembrane region" description="Helical" evidence="21">
    <location>
        <begin position="1635"/>
        <end position="1657"/>
    </location>
</feature>
<dbReference type="Gene3D" id="2.60.120.430">
    <property type="entry name" value="Galactose-binding lectin"/>
    <property type="match status" value="2"/>
</dbReference>
<dbReference type="RefSeq" id="XP_027105623.2">
    <property type="nucleotide sequence ID" value="XM_027249822.2"/>
</dbReference>
<evidence type="ECO:0000256" key="10">
    <source>
        <dbReference type="ARBA" id="ARBA00022741"/>
    </source>
</evidence>
<evidence type="ECO:0000256" key="2">
    <source>
        <dbReference type="ARBA" id="ARBA00012513"/>
    </source>
</evidence>
<evidence type="ECO:0000256" key="21">
    <source>
        <dbReference type="SAM" id="Phobius"/>
    </source>
</evidence>
<dbReference type="Proteomes" id="UP001652660">
    <property type="component" value="Chromosome 2c"/>
</dbReference>
<feature type="domain" description="Protein kinase" evidence="23">
    <location>
        <begin position="1694"/>
        <end position="1975"/>
    </location>
</feature>
<keyword evidence="9" id="KW-0677">Repeat</keyword>
<evidence type="ECO:0000256" key="8">
    <source>
        <dbReference type="ARBA" id="ARBA00022729"/>
    </source>
</evidence>
<gene>
    <name evidence="25" type="primary">LOC113726226</name>
</gene>
<dbReference type="PANTHER" id="PTHR48006">
    <property type="entry name" value="LEUCINE-RICH REPEAT-CONTAINING PROTEIN DDB_G0281931-RELATED"/>
    <property type="match status" value="1"/>
</dbReference>
<evidence type="ECO:0000256" key="18">
    <source>
        <dbReference type="ARBA" id="ARBA00048679"/>
    </source>
</evidence>
<evidence type="ECO:0000259" key="23">
    <source>
        <dbReference type="PROSITE" id="PS50011"/>
    </source>
</evidence>
<keyword evidence="12 19" id="KW-0067">ATP-binding</keyword>
<dbReference type="InterPro" id="IPR000719">
    <property type="entry name" value="Prot_kinase_dom"/>
</dbReference>
<evidence type="ECO:0000256" key="11">
    <source>
        <dbReference type="ARBA" id="ARBA00022777"/>
    </source>
</evidence>
<dbReference type="GO" id="GO:0004674">
    <property type="term" value="F:protein serine/threonine kinase activity"/>
    <property type="evidence" value="ECO:0007669"/>
    <property type="project" value="UniProtKB-KW"/>
</dbReference>
<comment type="catalytic activity">
    <reaction evidence="18">
        <text>L-seryl-[protein] + ATP = O-phospho-L-seryl-[protein] + ADP + H(+)</text>
        <dbReference type="Rhea" id="RHEA:17989"/>
        <dbReference type="Rhea" id="RHEA-COMP:9863"/>
        <dbReference type="Rhea" id="RHEA-COMP:11604"/>
        <dbReference type="ChEBI" id="CHEBI:15378"/>
        <dbReference type="ChEBI" id="CHEBI:29999"/>
        <dbReference type="ChEBI" id="CHEBI:30616"/>
        <dbReference type="ChEBI" id="CHEBI:83421"/>
        <dbReference type="ChEBI" id="CHEBI:456216"/>
        <dbReference type="EC" id="2.7.11.1"/>
    </reaction>
</comment>
<dbReference type="PROSITE" id="PS00108">
    <property type="entry name" value="PROTEIN_KINASE_ST"/>
    <property type="match status" value="2"/>
</dbReference>
<feature type="transmembrane region" description="Helical" evidence="21">
    <location>
        <begin position="1034"/>
        <end position="1051"/>
    </location>
</feature>
<reference evidence="25" key="2">
    <citation type="submission" date="2025-08" db="UniProtKB">
        <authorList>
            <consortium name="RefSeq"/>
        </authorList>
    </citation>
    <scope>IDENTIFICATION</scope>
    <source>
        <tissue evidence="25">Leaves</tissue>
    </source>
</reference>
<proteinExistence type="predicted"/>
<feature type="transmembrane region" description="Helical" evidence="21">
    <location>
        <begin position="620"/>
        <end position="644"/>
    </location>
</feature>
<dbReference type="Gene3D" id="3.80.10.10">
    <property type="entry name" value="Ribonuclease Inhibitor"/>
    <property type="match status" value="6"/>
</dbReference>
<dbReference type="InterPro" id="IPR021720">
    <property type="entry name" value="Malectin_dom"/>
</dbReference>
<dbReference type="CDD" id="cd14066">
    <property type="entry name" value="STKc_IRAK"/>
    <property type="match status" value="2"/>
</dbReference>
<dbReference type="PANTHER" id="PTHR48006:SF66">
    <property type="entry name" value="PROTEIN KINASE DOMAIN-CONTAINING PROTEIN"/>
    <property type="match status" value="1"/>
</dbReference>
<protein>
    <recommendedName>
        <fullName evidence="2">non-specific serine/threonine protein kinase</fullName>
        <ecNumber evidence="2">2.7.11.1</ecNumber>
    </recommendedName>
</protein>
<evidence type="ECO:0000256" key="1">
    <source>
        <dbReference type="ARBA" id="ARBA00004479"/>
    </source>
</evidence>
<keyword evidence="11" id="KW-0418">Kinase</keyword>
<keyword evidence="6" id="KW-0808">Transferase</keyword>
<dbReference type="Pfam" id="PF23598">
    <property type="entry name" value="LRR_14"/>
    <property type="match status" value="1"/>
</dbReference>
<comment type="subcellular location">
    <subcellularLocation>
        <location evidence="1">Membrane</location>
        <topology evidence="1">Single-pass type I membrane protein</topology>
    </subcellularLocation>
</comment>
<keyword evidence="8 22" id="KW-0732">Signal</keyword>
<dbReference type="Pfam" id="PF00069">
    <property type="entry name" value="Pkinase"/>
    <property type="match status" value="1"/>
</dbReference>
<keyword evidence="14 21" id="KW-0472">Membrane</keyword>
<dbReference type="AlphaFoldDB" id="A0A6P6VRF9"/>
<sequence length="2025" mass="225424">MDSRMAATSWTPLLAFSLFMLLGFSQSKVPQEEGVRSTSAESEDALQKIVTTMGATYWKFNADNCSIEMVGITPEAPRGSENDVECECDSSNNTVCHVTKLILKRYNLPGVLPSELVNLPYIRNIDFAYNYLHGTIPSEWSSTQLTSISVIANRLSGEIPKELGNVTTLTSLNLEANNFSGAVPSELGKLTNLQTLFLSSNGFTGKLPTSFSRLMNLTDFRINDNNFTGPIPEFLQNWQKLARLEMHATGLQGPIPANISLLNNLSELRISDIAGPTQGFPLISNLTGIVRLVFRNCNISGEIPVYIWRMRNLEMLDVSFNNLTGEIPNNIDPRISLKFLFLTGNRLSGNVPDSILKDGSNIDLSYNNFTWQDPERATCRPNMNLYINLFRSSSTTNTLRNILPCARDVTCPTYRCSLHVNCGGNDFNANEGKRKVLYEGDAGVDGGSARYFSSSNYWGFSSTGDFMDDDNYQNTRFIATVQSTNLSEMYSTARLSPLSLTYFHYCLENGVYTVHLHLAEILFTNDNTYSSLGRRIFDIYIQDKLVQKDFNIEDEALGAQKPLIKQFNATVKNNILEIRFYWAGKGTTRIPNRGVYGPLVSAISVNPNFKSCSDGNKKNLTVYVSVGVVVAVLVIVSTLGILWWKGYLNGWKRKEKDFDGLELQMICFTLKQLKVATKNFDTMNKIGEGGFGPVYKGLLPDGTVIAVKQLSSKSKQGNREFLNEIGMISCLQHPNLVKLHGCCIEGVQLMLVYEYMENNNLARALFESDYSQILLDWPTRFNIAVGIAKGLSFLHEESSVKIVHRDIKATNVLLDRDLNPKISDFGLARLNEDEKTHISTRIAGTIGYMAPEYALWGYLTYKADVYSYGVVALEIVSGKNNNNYMPSNNFMCLLDWACHLQHSKKYEELLDRRLGSQVNEEEVDRLVKIALLCTNASASLRPTMSEVVSMLEGQMTIPDAIPETSPYTEDLRFKAMRDFHREKQTQSLTESQTQNSTTIQTDLGSSSTSNAELFEINPDKLMAERTISHSSSQIILVFLLIFSIVLLFQASCSEAQSGFLPEQEVDALKEIASQLGKKDWNFSLNPCDGNSNWNTSRRIDMPLYNNSVICNCSFPGGVCHVTKIFLKGQNLQGVLPPSLAKLPYLNTIDLTRNYLSGTIPLEWASTQLEYLSVIVNRLSGPIPGYLGNLKTLVYMSLENNMFNGTVPAELGKLVNLENLILNANNLTGQLPKELNNLTKLTELRLSSNNFTGNLPDFSSWKNLTKLELQASGFQGPIPPSISVLKNLTELRISDLGGGASDFPLLRDMTSMQKLMLRSCNLVGKIPYYIINMMTLQTLDLSFNKLEGEVPNLEGLEGLQFMYLTRNSLSGTIPDWITGRDTQHQIDLSYNNFSESSEPSTCRETLNLFKSFTGGKTSELGKCLLQSFPCSKDYYSLHVNCGGKSTVIGNKVFEADEDSAGAAKFVPSKENWGTSSTGDFWDVTTSIANYTANNVSVLRVNDSDLYTTARLSPLSLTYYGRCLANGNYTVTLYFAEIILRDDQSFQSLGRRMFDVYVQDERKLKDFNIEKEAQGVDRVAKEEYTGVVVKDGILEIRFHYSGKGSTAVPTRGTYGPLISAISVVSEFNPPSKGKKKIFIAVGTVASTLLIVLSILGFAWRRWHSRQKISREEELRGLDLRTGLFTYRQIKAATDNFSATNKIGEGGFGAVYKGMLLDGTVIAVKQLSPKSKQGNREFVNEIGMISGLLHPNVVRLYGCCIEGDQLLLVYEYLENNNLARALFGPQDLQLELDWSTRQKICIGIAKGLSFLHDESALKIVHRDIKTNNILLDKELNPKISDFGLAKLVEEENTHISTRVAGTIGYMAPEYALWGYLTYKADVYSFGIVALEIVAGKSNMSYRPSEDYVCLLDWALVLQQRGSLVELVDPRLGSNISEGEAIRMIKVALLCTNPSPALRPTMSAALGMLEGRISTQEFSSDPSVYNDGLNLQGLRDKYDELQFSSIDPQSFSTSSDTKESSALTSSTDR</sequence>
<dbReference type="Pfam" id="PF11721">
    <property type="entry name" value="Malectin"/>
    <property type="match status" value="2"/>
</dbReference>
<keyword evidence="5" id="KW-0433">Leucine-rich repeat</keyword>
<evidence type="ECO:0000256" key="6">
    <source>
        <dbReference type="ARBA" id="ARBA00022679"/>
    </source>
</evidence>
<evidence type="ECO:0000256" key="14">
    <source>
        <dbReference type="ARBA" id="ARBA00023136"/>
    </source>
</evidence>
<feature type="region of interest" description="Disordered" evidence="20">
    <location>
        <begin position="2002"/>
        <end position="2025"/>
    </location>
</feature>
<keyword evidence="13 21" id="KW-1133">Transmembrane helix</keyword>
<feature type="domain" description="Protein kinase" evidence="23">
    <location>
        <begin position="680"/>
        <end position="957"/>
    </location>
</feature>
<evidence type="ECO:0000256" key="17">
    <source>
        <dbReference type="ARBA" id="ARBA00047899"/>
    </source>
</evidence>
<keyword evidence="16" id="KW-0325">Glycoprotein</keyword>
<keyword evidence="4" id="KW-0597">Phosphoprotein</keyword>
<evidence type="ECO:0000256" key="20">
    <source>
        <dbReference type="SAM" id="MobiDB-lite"/>
    </source>
</evidence>
<dbReference type="InterPro" id="IPR055414">
    <property type="entry name" value="LRR_R13L4/SHOC2-like"/>
</dbReference>
<dbReference type="SMART" id="SM00365">
    <property type="entry name" value="LRR_SD22"/>
    <property type="match status" value="4"/>
</dbReference>
<dbReference type="PROSITE" id="PS00107">
    <property type="entry name" value="PROTEIN_KINASE_ATP"/>
    <property type="match status" value="1"/>
</dbReference>
<dbReference type="EC" id="2.7.11.1" evidence="2"/>
<evidence type="ECO:0000256" key="5">
    <source>
        <dbReference type="ARBA" id="ARBA00022614"/>
    </source>
</evidence>
<dbReference type="InterPro" id="IPR017441">
    <property type="entry name" value="Protein_kinase_ATP_BS"/>
</dbReference>
<dbReference type="OrthoDB" id="1867350at2759"/>
<evidence type="ECO:0000313" key="24">
    <source>
        <dbReference type="Proteomes" id="UP001652660"/>
    </source>
</evidence>
<name>A0A6P6VRF9_COFAR</name>
<dbReference type="Gene3D" id="1.10.510.10">
    <property type="entry name" value="Transferase(Phosphotransferase) domain 1"/>
    <property type="match status" value="2"/>
</dbReference>
<evidence type="ECO:0000256" key="16">
    <source>
        <dbReference type="ARBA" id="ARBA00023180"/>
    </source>
</evidence>
<dbReference type="InterPro" id="IPR001245">
    <property type="entry name" value="Ser-Thr/Tyr_kinase_cat_dom"/>
</dbReference>
<organism evidence="24 25">
    <name type="scientific">Coffea arabica</name>
    <name type="common">Arabian coffee</name>
    <dbReference type="NCBI Taxonomy" id="13443"/>
    <lineage>
        <taxon>Eukaryota</taxon>
        <taxon>Viridiplantae</taxon>
        <taxon>Streptophyta</taxon>
        <taxon>Embryophyta</taxon>
        <taxon>Tracheophyta</taxon>
        <taxon>Spermatophyta</taxon>
        <taxon>Magnoliopsida</taxon>
        <taxon>eudicotyledons</taxon>
        <taxon>Gunneridae</taxon>
        <taxon>Pentapetalae</taxon>
        <taxon>asterids</taxon>
        <taxon>lamiids</taxon>
        <taxon>Gentianales</taxon>
        <taxon>Rubiaceae</taxon>
        <taxon>Ixoroideae</taxon>
        <taxon>Gardenieae complex</taxon>
        <taxon>Bertiereae - Coffeeae clade</taxon>
        <taxon>Coffeeae</taxon>
        <taxon>Coffea</taxon>
    </lineage>
</organism>
<dbReference type="SMART" id="SM00220">
    <property type="entry name" value="S_TKc"/>
    <property type="match status" value="2"/>
</dbReference>
<dbReference type="PROSITE" id="PS51450">
    <property type="entry name" value="LRR"/>
    <property type="match status" value="1"/>
</dbReference>
<dbReference type="Pfam" id="PF00560">
    <property type="entry name" value="LRR_1"/>
    <property type="match status" value="2"/>
</dbReference>
<comment type="catalytic activity">
    <reaction evidence="17">
        <text>L-threonyl-[protein] + ATP = O-phospho-L-threonyl-[protein] + ADP + H(+)</text>
        <dbReference type="Rhea" id="RHEA:46608"/>
        <dbReference type="Rhea" id="RHEA-COMP:11060"/>
        <dbReference type="Rhea" id="RHEA-COMP:11605"/>
        <dbReference type="ChEBI" id="CHEBI:15378"/>
        <dbReference type="ChEBI" id="CHEBI:30013"/>
        <dbReference type="ChEBI" id="CHEBI:30616"/>
        <dbReference type="ChEBI" id="CHEBI:61977"/>
        <dbReference type="ChEBI" id="CHEBI:456216"/>
        <dbReference type="EC" id="2.7.11.1"/>
    </reaction>
</comment>
<dbReference type="InterPro" id="IPR011009">
    <property type="entry name" value="Kinase-like_dom_sf"/>
</dbReference>
<dbReference type="SUPFAM" id="SSF52058">
    <property type="entry name" value="L domain-like"/>
    <property type="match status" value="2"/>
</dbReference>
<dbReference type="GO" id="GO:0016020">
    <property type="term" value="C:membrane"/>
    <property type="evidence" value="ECO:0007669"/>
    <property type="project" value="UniProtKB-SubCell"/>
</dbReference>